<accession>A0A4S8KUC0</accession>
<name>A0A4S8KUC0_DENBC</name>
<dbReference type="Pfam" id="PF06985">
    <property type="entry name" value="HET"/>
    <property type="match status" value="1"/>
</dbReference>
<feature type="domain" description="Heterokaryon incompatibility" evidence="1">
    <location>
        <begin position="10"/>
        <end position="100"/>
    </location>
</feature>
<sequence length="703" mass="80729">MEFYSKVPKYAILSHTWAKEEVTFQDIQNLDVAKNRAGWSKVEKACAYAHRFKFKWIWIDSCCINKESSAELSEAINSMYQYYSEAEVCYVYLSDVREKENPRDVTSSFRFSRWFTRGWTLQELLAPTYVAFLDESWVEIGTKWSLRNAISAITSIPLAVFEDGDIDRYSVAQRMSWAALRETTRPEDQAYCLMGIFGISMSPIYGEGAVKAFMRLELEIIKISDDRSIFAWVAPDWETEPRGLLARSPFEFRASGDVKISESDFLGNKSSFSFNNNGLHIYLPLLPARSHHSEGNLFLASLHCRTERDGKCLSIYLRKSTNSERYVRWLARELPLDSSLPLPNRKLEQVVVKENQLPRRKKLQKQRFTLPPVARHSTYCIESSWAQQASKECLPEHLFAMGVFPRPQSQAGANIKPESMDMHLVYKIQDAEGFDDYFSVAMQYHDQDPISARTNLKLKVWTNPTTSQVSEDPQFFFRESHTWDDIHADRVLAPLESGGMASLTMHLTGKDTEFEVAYLPQLEGTLSMATQMESPKSGFSVPTEIYHDYLSSPFVLTDVFPPDYFYQKRQGKTAYISMPNGPHSFRILTYKYSLRSSTGSYKAFVAFGFHKTNAWADVIAVIPYKKPPRVEEIWNSYLDGGPRAKIRLECQDFASCNIMHSSKIAVNAGERETLQLGMHFLRIELISPRTQATIEESDDEDEY</sequence>
<dbReference type="InterPro" id="IPR010730">
    <property type="entry name" value="HET"/>
</dbReference>
<evidence type="ECO:0000313" key="2">
    <source>
        <dbReference type="EMBL" id="THU79477.1"/>
    </source>
</evidence>
<dbReference type="AlphaFoldDB" id="A0A4S8KUC0"/>
<evidence type="ECO:0000259" key="1">
    <source>
        <dbReference type="Pfam" id="PF06985"/>
    </source>
</evidence>
<keyword evidence="3" id="KW-1185">Reference proteome</keyword>
<evidence type="ECO:0000313" key="3">
    <source>
        <dbReference type="Proteomes" id="UP000297245"/>
    </source>
</evidence>
<dbReference type="EMBL" id="ML180021">
    <property type="protein sequence ID" value="THU79477.1"/>
    <property type="molecule type" value="Genomic_DNA"/>
</dbReference>
<dbReference type="PANTHER" id="PTHR10622">
    <property type="entry name" value="HET DOMAIN-CONTAINING PROTEIN"/>
    <property type="match status" value="1"/>
</dbReference>
<organism evidence="2 3">
    <name type="scientific">Dendrothele bispora (strain CBS 962.96)</name>
    <dbReference type="NCBI Taxonomy" id="1314807"/>
    <lineage>
        <taxon>Eukaryota</taxon>
        <taxon>Fungi</taxon>
        <taxon>Dikarya</taxon>
        <taxon>Basidiomycota</taxon>
        <taxon>Agaricomycotina</taxon>
        <taxon>Agaricomycetes</taxon>
        <taxon>Agaricomycetidae</taxon>
        <taxon>Agaricales</taxon>
        <taxon>Agaricales incertae sedis</taxon>
        <taxon>Dendrothele</taxon>
    </lineage>
</organism>
<protein>
    <submittedName>
        <fullName evidence="2">HET-domain-containing protein</fullName>
    </submittedName>
</protein>
<gene>
    <name evidence="2" type="ORF">K435DRAFT_785834</name>
</gene>
<proteinExistence type="predicted"/>
<dbReference type="PANTHER" id="PTHR10622:SF10">
    <property type="entry name" value="HET DOMAIN-CONTAINING PROTEIN"/>
    <property type="match status" value="1"/>
</dbReference>
<reference evidence="2 3" key="1">
    <citation type="journal article" date="2019" name="Nat. Ecol. Evol.">
        <title>Megaphylogeny resolves global patterns of mushroom evolution.</title>
        <authorList>
            <person name="Varga T."/>
            <person name="Krizsan K."/>
            <person name="Foldi C."/>
            <person name="Dima B."/>
            <person name="Sanchez-Garcia M."/>
            <person name="Sanchez-Ramirez S."/>
            <person name="Szollosi G.J."/>
            <person name="Szarkandi J.G."/>
            <person name="Papp V."/>
            <person name="Albert L."/>
            <person name="Andreopoulos W."/>
            <person name="Angelini C."/>
            <person name="Antonin V."/>
            <person name="Barry K.W."/>
            <person name="Bougher N.L."/>
            <person name="Buchanan P."/>
            <person name="Buyck B."/>
            <person name="Bense V."/>
            <person name="Catcheside P."/>
            <person name="Chovatia M."/>
            <person name="Cooper J."/>
            <person name="Damon W."/>
            <person name="Desjardin D."/>
            <person name="Finy P."/>
            <person name="Geml J."/>
            <person name="Haridas S."/>
            <person name="Hughes K."/>
            <person name="Justo A."/>
            <person name="Karasinski D."/>
            <person name="Kautmanova I."/>
            <person name="Kiss B."/>
            <person name="Kocsube S."/>
            <person name="Kotiranta H."/>
            <person name="LaButti K.M."/>
            <person name="Lechner B.E."/>
            <person name="Liimatainen K."/>
            <person name="Lipzen A."/>
            <person name="Lukacs Z."/>
            <person name="Mihaltcheva S."/>
            <person name="Morgado L.N."/>
            <person name="Niskanen T."/>
            <person name="Noordeloos M.E."/>
            <person name="Ohm R.A."/>
            <person name="Ortiz-Santana B."/>
            <person name="Ovrebo C."/>
            <person name="Racz N."/>
            <person name="Riley R."/>
            <person name="Savchenko A."/>
            <person name="Shiryaev A."/>
            <person name="Soop K."/>
            <person name="Spirin V."/>
            <person name="Szebenyi C."/>
            <person name="Tomsovsky M."/>
            <person name="Tulloss R.E."/>
            <person name="Uehling J."/>
            <person name="Grigoriev I.V."/>
            <person name="Vagvolgyi C."/>
            <person name="Papp T."/>
            <person name="Martin F.M."/>
            <person name="Miettinen O."/>
            <person name="Hibbett D.S."/>
            <person name="Nagy L.G."/>
        </authorList>
    </citation>
    <scope>NUCLEOTIDE SEQUENCE [LARGE SCALE GENOMIC DNA]</scope>
    <source>
        <strain evidence="2 3">CBS 962.96</strain>
    </source>
</reference>
<dbReference type="Proteomes" id="UP000297245">
    <property type="component" value="Unassembled WGS sequence"/>
</dbReference>
<dbReference type="OrthoDB" id="674604at2759"/>